<comment type="caution">
    <text evidence="8">The sequence shown here is derived from an EMBL/GenBank/DDBJ whole genome shotgun (WGS) entry which is preliminary data.</text>
</comment>
<evidence type="ECO:0000259" key="7">
    <source>
        <dbReference type="Pfam" id="PF08543"/>
    </source>
</evidence>
<dbReference type="UniPathway" id="UPA00060">
    <property type="reaction ID" value="UER00138"/>
</dbReference>
<dbReference type="AlphaFoldDB" id="A0A2P5T193"/>
<dbReference type="Proteomes" id="UP000295937">
    <property type="component" value="Plasmid pSOE1"/>
</dbReference>
<dbReference type="GO" id="GO:0008902">
    <property type="term" value="F:hydroxymethylpyrimidine kinase activity"/>
    <property type="evidence" value="ECO:0007669"/>
    <property type="project" value="UniProtKB-EC"/>
</dbReference>
<dbReference type="FunFam" id="3.40.1190.20:FF:000003">
    <property type="entry name" value="Phosphomethylpyrimidine kinase ThiD"/>
    <property type="match status" value="1"/>
</dbReference>
<keyword evidence="3" id="KW-0808">Transferase</keyword>
<accession>A0A2P5T193</accession>
<sequence length="269" mass="29448">MNIKKIFNVLSIAGSDPSGGAGIQADLKTFSALGVYGTTVITTLTAQNTYGVQSIYPISASCVDAQLESIFNDIHIHSIKIGLLSKANIVEIIIKKIIKYQIPWIVLDTVMIAKNGYKLVDKKALNIIKEKLIPLVSIITPNLIEAALLLDGIPAKNEEQIINQGKKLLSLGCKVVIIKGGHLLGPSSPDWFITQNQEIRISSNRVNTKNTHGTGCTLSAAIAAKIPYCKDWLQAFKEAKTWIYQTLINANNLSIGKGSGPLHHFYKWW</sequence>
<organism evidence="8">
    <name type="scientific">Candidatus Pantoea edessiphila</name>
    <dbReference type="NCBI Taxonomy" id="2044610"/>
    <lineage>
        <taxon>Bacteria</taxon>
        <taxon>Pseudomonadati</taxon>
        <taxon>Pseudomonadota</taxon>
        <taxon>Gammaproteobacteria</taxon>
        <taxon>Enterobacterales</taxon>
        <taxon>Erwiniaceae</taxon>
        <taxon>Pantoea</taxon>
    </lineage>
</organism>
<dbReference type="Gene3D" id="3.40.1190.20">
    <property type="match status" value="1"/>
</dbReference>
<keyword evidence="6" id="KW-0067">ATP-binding</keyword>
<dbReference type="RefSeq" id="WP_136132108.1">
    <property type="nucleotide sequence ID" value="NZ_CM009557.1"/>
</dbReference>
<dbReference type="NCBIfam" id="TIGR00097">
    <property type="entry name" value="HMP-P_kinase"/>
    <property type="match status" value="1"/>
</dbReference>
<dbReference type="GO" id="GO:0005524">
    <property type="term" value="F:ATP binding"/>
    <property type="evidence" value="ECO:0007669"/>
    <property type="project" value="UniProtKB-KW"/>
</dbReference>
<gene>
    <name evidence="8" type="primary">thiD</name>
    <name evidence="8" type="ORF">CRV09_03540</name>
</gene>
<keyword evidence="8" id="KW-0614">Plasmid</keyword>
<dbReference type="InterPro" id="IPR029056">
    <property type="entry name" value="Ribokinase-like"/>
</dbReference>
<dbReference type="SUPFAM" id="SSF53613">
    <property type="entry name" value="Ribokinase-like"/>
    <property type="match status" value="1"/>
</dbReference>
<evidence type="ECO:0000256" key="5">
    <source>
        <dbReference type="ARBA" id="ARBA00022777"/>
    </source>
</evidence>
<dbReference type="InterPro" id="IPR004399">
    <property type="entry name" value="HMP/HMP-P_kinase_dom"/>
</dbReference>
<evidence type="ECO:0000256" key="1">
    <source>
        <dbReference type="ARBA" id="ARBA00004948"/>
    </source>
</evidence>
<dbReference type="GO" id="GO:0009229">
    <property type="term" value="P:thiamine diphosphate biosynthetic process"/>
    <property type="evidence" value="ECO:0007669"/>
    <property type="project" value="UniProtKB-UniPathway"/>
</dbReference>
<evidence type="ECO:0000313" key="8">
    <source>
        <dbReference type="EMBL" id="PPI88330.1"/>
    </source>
</evidence>
<protein>
    <recommendedName>
        <fullName evidence="2">hydroxymethylpyrimidine kinase</fullName>
        <ecNumber evidence="2">2.7.1.49</ecNumber>
    </recommendedName>
</protein>
<dbReference type="Pfam" id="PF08543">
    <property type="entry name" value="Phos_pyr_kin"/>
    <property type="match status" value="1"/>
</dbReference>
<dbReference type="GO" id="GO:0008972">
    <property type="term" value="F:phosphomethylpyrimidine kinase activity"/>
    <property type="evidence" value="ECO:0007669"/>
    <property type="project" value="InterPro"/>
</dbReference>
<name>A0A2P5T193_9GAMM</name>
<feature type="domain" description="Pyridoxamine kinase/Phosphomethylpyrimidine kinase" evidence="7">
    <location>
        <begin position="16"/>
        <end position="263"/>
    </location>
</feature>
<dbReference type="GO" id="GO:0009228">
    <property type="term" value="P:thiamine biosynthetic process"/>
    <property type="evidence" value="ECO:0007669"/>
    <property type="project" value="InterPro"/>
</dbReference>
<geneLocation type="plasmid" evidence="8">
    <name>pSOE1</name>
</geneLocation>
<proteinExistence type="predicted"/>
<comment type="pathway">
    <text evidence="1">Cofactor biosynthesis; thiamine diphosphate biosynthesis.</text>
</comment>
<evidence type="ECO:0000256" key="6">
    <source>
        <dbReference type="ARBA" id="ARBA00022840"/>
    </source>
</evidence>
<dbReference type="PANTHER" id="PTHR20858">
    <property type="entry name" value="PHOSPHOMETHYLPYRIMIDINE KINASE"/>
    <property type="match status" value="1"/>
</dbReference>
<keyword evidence="4" id="KW-0547">Nucleotide-binding</keyword>
<keyword evidence="5 8" id="KW-0418">Kinase</keyword>
<dbReference type="CDD" id="cd01169">
    <property type="entry name" value="HMPP_kinase"/>
    <property type="match status" value="1"/>
</dbReference>
<reference evidence="8" key="1">
    <citation type="journal article" date="2018" name="Genome Biol. Evol.">
        <title>Cladogenesis and Genomic Streamlining in Extracellular Endosymbionts of Tropical Stink Bugs.</title>
        <authorList>
            <person name="Otero-Bravo A."/>
            <person name="Goffredi S."/>
            <person name="Sabree Z.L."/>
        </authorList>
    </citation>
    <scope>NUCLEOTIDE SEQUENCE [LARGE SCALE GENOMIC DNA]</scope>
    <source>
        <strain evidence="8">SoEO</strain>
        <plasmid evidence="8">pSOE1</plasmid>
    </source>
</reference>
<dbReference type="GO" id="GO:0005829">
    <property type="term" value="C:cytosol"/>
    <property type="evidence" value="ECO:0007669"/>
    <property type="project" value="TreeGrafter"/>
</dbReference>
<dbReference type="EC" id="2.7.1.49" evidence="2"/>
<evidence type="ECO:0000256" key="4">
    <source>
        <dbReference type="ARBA" id="ARBA00022741"/>
    </source>
</evidence>
<dbReference type="OrthoDB" id="9810880at2"/>
<evidence type="ECO:0000256" key="2">
    <source>
        <dbReference type="ARBA" id="ARBA00012135"/>
    </source>
</evidence>
<evidence type="ECO:0000256" key="3">
    <source>
        <dbReference type="ARBA" id="ARBA00022679"/>
    </source>
</evidence>
<dbReference type="InterPro" id="IPR013749">
    <property type="entry name" value="PM/HMP-P_kinase-1"/>
</dbReference>
<dbReference type="EMBL" id="PDKR01000009">
    <property type="protein sequence ID" value="PPI88330.1"/>
    <property type="molecule type" value="Genomic_DNA"/>
</dbReference>
<dbReference type="PANTHER" id="PTHR20858:SF17">
    <property type="entry name" value="HYDROXYMETHYLPYRIMIDINE_PHOSPHOMETHYLPYRIMIDINE KINASE THI20-RELATED"/>
    <property type="match status" value="1"/>
</dbReference>